<dbReference type="Proteomes" id="UP000637074">
    <property type="component" value="Unassembled WGS sequence"/>
</dbReference>
<evidence type="ECO:0000313" key="2">
    <source>
        <dbReference type="Proteomes" id="UP000637074"/>
    </source>
</evidence>
<reference evidence="1 2" key="1">
    <citation type="journal article" date="2022" name="Int. J. Syst. Evol. Microbiol.">
        <title>Neobacillus kokaensis sp. nov., isolated from soil.</title>
        <authorList>
            <person name="Yuki K."/>
            <person name="Matsubara H."/>
            <person name="Yamaguchi S."/>
        </authorList>
    </citation>
    <scope>NUCLEOTIDE SEQUENCE [LARGE SCALE GENOMIC DNA]</scope>
    <source>
        <strain evidence="1 2">LOB 377</strain>
    </source>
</reference>
<comment type="caution">
    <text evidence="1">The sequence shown here is derived from an EMBL/GenBank/DDBJ whole genome shotgun (WGS) entry which is preliminary data.</text>
</comment>
<sequence>MSSKQSNQRKFKKVLSNLTKLEIELKQGFEARVIEPYAKNAFTLISIIKEQLNNYGLAHKERNRIERNVNILHYVGEMEVTIDIMIGLYGEMDEKAKRIVVLLLEIYRELHLNTNFEYEEKVIALKSIITDLSDNQNIPF</sequence>
<protein>
    <submittedName>
        <fullName evidence="1">Uncharacterized protein</fullName>
    </submittedName>
</protein>
<proteinExistence type="predicted"/>
<name>A0ABQ3N8X9_9BACI</name>
<keyword evidence="2" id="KW-1185">Reference proteome</keyword>
<organism evidence="1 2">
    <name type="scientific">Neobacillus kokaensis</name>
    <dbReference type="NCBI Taxonomy" id="2759023"/>
    <lineage>
        <taxon>Bacteria</taxon>
        <taxon>Bacillati</taxon>
        <taxon>Bacillota</taxon>
        <taxon>Bacilli</taxon>
        <taxon>Bacillales</taxon>
        <taxon>Bacillaceae</taxon>
        <taxon>Neobacillus</taxon>
    </lineage>
</organism>
<dbReference type="RefSeq" id="WP_191276179.1">
    <property type="nucleotide sequence ID" value="NZ_BNDS01000025.1"/>
</dbReference>
<gene>
    <name evidence="1" type="ORF">AM1BK_41640</name>
</gene>
<accession>A0ABQ3N8X9</accession>
<dbReference type="EMBL" id="BNDS01000025">
    <property type="protein sequence ID" value="GHI00622.1"/>
    <property type="molecule type" value="Genomic_DNA"/>
</dbReference>
<evidence type="ECO:0000313" key="1">
    <source>
        <dbReference type="EMBL" id="GHI00622.1"/>
    </source>
</evidence>